<evidence type="ECO:0000313" key="3">
    <source>
        <dbReference type="Proteomes" id="UP000433945"/>
    </source>
</evidence>
<dbReference type="Gene3D" id="2.60.120.10">
    <property type="entry name" value="Jelly Rolls"/>
    <property type="match status" value="1"/>
</dbReference>
<reference evidence="2 3" key="1">
    <citation type="submission" date="2019-12" db="EMBL/GenBank/DDBJ databases">
        <authorList>
            <person name="Sun J.-Q."/>
        </authorList>
    </citation>
    <scope>NUCLEOTIDE SEQUENCE [LARGE SCALE GENOMIC DNA]</scope>
    <source>
        <strain evidence="2 3">JCM 17928</strain>
    </source>
</reference>
<dbReference type="InterPro" id="IPR014710">
    <property type="entry name" value="RmlC-like_jellyroll"/>
</dbReference>
<dbReference type="InterPro" id="IPR013096">
    <property type="entry name" value="Cupin_2"/>
</dbReference>
<organism evidence="2 3">
    <name type="scientific">Flavobacterium rakeshii</name>
    <dbReference type="NCBI Taxonomy" id="1038845"/>
    <lineage>
        <taxon>Bacteria</taxon>
        <taxon>Pseudomonadati</taxon>
        <taxon>Bacteroidota</taxon>
        <taxon>Flavobacteriia</taxon>
        <taxon>Flavobacteriales</taxon>
        <taxon>Flavobacteriaceae</taxon>
        <taxon>Flavobacterium</taxon>
    </lineage>
</organism>
<evidence type="ECO:0000259" key="1">
    <source>
        <dbReference type="Pfam" id="PF07883"/>
    </source>
</evidence>
<gene>
    <name evidence="2" type="ORF">GN157_13245</name>
</gene>
<dbReference type="Proteomes" id="UP000433945">
    <property type="component" value="Unassembled WGS sequence"/>
</dbReference>
<dbReference type="EMBL" id="WOWP01000053">
    <property type="protein sequence ID" value="MUV04676.1"/>
    <property type="molecule type" value="Genomic_DNA"/>
</dbReference>
<dbReference type="SUPFAM" id="SSF51182">
    <property type="entry name" value="RmlC-like cupins"/>
    <property type="match status" value="1"/>
</dbReference>
<dbReference type="AlphaFoldDB" id="A0A6N8HG88"/>
<feature type="domain" description="Cupin type-2" evidence="1">
    <location>
        <begin position="33"/>
        <end position="95"/>
    </location>
</feature>
<evidence type="ECO:0000313" key="2">
    <source>
        <dbReference type="EMBL" id="MUV04676.1"/>
    </source>
</evidence>
<accession>A0A6N8HG88</accession>
<dbReference type="RefSeq" id="WP_157483996.1">
    <property type="nucleotide sequence ID" value="NZ_WOWP01000053.1"/>
</dbReference>
<name>A0A6N8HG88_9FLAO</name>
<proteinExistence type="predicted"/>
<dbReference type="PANTHER" id="PTHR37694:SF1">
    <property type="entry name" value="SLR8022 PROTEIN"/>
    <property type="match status" value="1"/>
</dbReference>
<protein>
    <submittedName>
        <fullName evidence="2">Cupin</fullName>
    </submittedName>
</protein>
<dbReference type="OrthoDB" id="997205at2"/>
<dbReference type="PANTHER" id="PTHR37694">
    <property type="entry name" value="SLR8022 PROTEIN"/>
    <property type="match status" value="1"/>
</dbReference>
<keyword evidence="3" id="KW-1185">Reference proteome</keyword>
<sequence length="102" mass="11462">MEKISIYEDLSYGETAPKLKVLLNTNSIEEIRITFKSGQIMKEHKAAHPIVVNVIEGEIEFKINEEVFILPKGMLISVDTNILHELKATVDSILRLSINKAG</sequence>
<comment type="caution">
    <text evidence="2">The sequence shown here is derived from an EMBL/GenBank/DDBJ whole genome shotgun (WGS) entry which is preliminary data.</text>
</comment>
<dbReference type="InterPro" id="IPR011051">
    <property type="entry name" value="RmlC_Cupin_sf"/>
</dbReference>
<dbReference type="Pfam" id="PF07883">
    <property type="entry name" value="Cupin_2"/>
    <property type="match status" value="1"/>
</dbReference>